<dbReference type="PANTHER" id="PTHR43540:SF6">
    <property type="entry name" value="ISOCHORISMATASE-LIKE DOMAIN-CONTAINING PROTEIN"/>
    <property type="match status" value="1"/>
</dbReference>
<comment type="similarity">
    <text evidence="1">Belongs to the isochorismatase family.</text>
</comment>
<dbReference type="Gene3D" id="3.40.50.850">
    <property type="entry name" value="Isochorismatase-like"/>
    <property type="match status" value="1"/>
</dbReference>
<evidence type="ECO:0000313" key="5">
    <source>
        <dbReference type="Proteomes" id="UP001305779"/>
    </source>
</evidence>
<organism evidence="4 5">
    <name type="scientific">Zasmidium cellare</name>
    <name type="common">Wine cellar mold</name>
    <name type="synonym">Racodium cellare</name>
    <dbReference type="NCBI Taxonomy" id="395010"/>
    <lineage>
        <taxon>Eukaryota</taxon>
        <taxon>Fungi</taxon>
        <taxon>Dikarya</taxon>
        <taxon>Ascomycota</taxon>
        <taxon>Pezizomycotina</taxon>
        <taxon>Dothideomycetes</taxon>
        <taxon>Dothideomycetidae</taxon>
        <taxon>Mycosphaerellales</taxon>
        <taxon>Mycosphaerellaceae</taxon>
        <taxon>Zasmidium</taxon>
    </lineage>
</organism>
<gene>
    <name evidence="4" type="ORF">PRZ48_012874</name>
</gene>
<dbReference type="Proteomes" id="UP001305779">
    <property type="component" value="Unassembled WGS sequence"/>
</dbReference>
<evidence type="ECO:0000256" key="2">
    <source>
        <dbReference type="ARBA" id="ARBA00022801"/>
    </source>
</evidence>
<feature type="domain" description="Isochorismatase-like" evidence="3">
    <location>
        <begin position="9"/>
        <end position="161"/>
    </location>
</feature>
<dbReference type="EMBL" id="JAXOVC010000011">
    <property type="protein sequence ID" value="KAK4495606.1"/>
    <property type="molecule type" value="Genomic_DNA"/>
</dbReference>
<name>A0ABR0E305_ZASCE</name>
<sequence length="175" mass="19719">MVQLDSSPALLVVDMQNGFCHEQGSFAKMGMQSDPTAIVPHINKLRSAFHAADLPVFFLRTAYNADYSDRRRRDRGDSVEKLQGLLRGSWDADILEELTPEPGEKVIEKTRFSGFFRTSLEDTLKDRGINHLIFTGVGTDVCVETTARDAYQLNFAVTTLSTLYESSAARRRRQK</sequence>
<evidence type="ECO:0000256" key="1">
    <source>
        <dbReference type="ARBA" id="ARBA00006336"/>
    </source>
</evidence>
<protein>
    <recommendedName>
        <fullName evidence="3">Isochorismatase-like domain-containing protein</fullName>
    </recommendedName>
</protein>
<comment type="caution">
    <text evidence="4">The sequence shown here is derived from an EMBL/GenBank/DDBJ whole genome shotgun (WGS) entry which is preliminary data.</text>
</comment>
<reference evidence="4 5" key="1">
    <citation type="journal article" date="2023" name="G3 (Bethesda)">
        <title>A chromosome-level genome assembly of Zasmidium syzygii isolated from banana leaves.</title>
        <authorList>
            <person name="van Westerhoven A.C."/>
            <person name="Mehrabi R."/>
            <person name="Talebi R."/>
            <person name="Steentjes M.B.F."/>
            <person name="Corcolon B."/>
            <person name="Chong P.A."/>
            <person name="Kema G.H.J."/>
            <person name="Seidl M.F."/>
        </authorList>
    </citation>
    <scope>NUCLEOTIDE SEQUENCE [LARGE SCALE GENOMIC DNA]</scope>
    <source>
        <strain evidence="4 5">P124</strain>
    </source>
</reference>
<dbReference type="SUPFAM" id="SSF52499">
    <property type="entry name" value="Isochorismatase-like hydrolases"/>
    <property type="match status" value="1"/>
</dbReference>
<proteinExistence type="inferred from homology"/>
<accession>A0ABR0E305</accession>
<dbReference type="InterPro" id="IPR036380">
    <property type="entry name" value="Isochorismatase-like_sf"/>
</dbReference>
<evidence type="ECO:0000313" key="4">
    <source>
        <dbReference type="EMBL" id="KAK4495606.1"/>
    </source>
</evidence>
<evidence type="ECO:0000259" key="3">
    <source>
        <dbReference type="Pfam" id="PF00857"/>
    </source>
</evidence>
<dbReference type="Pfam" id="PF00857">
    <property type="entry name" value="Isochorismatase"/>
    <property type="match status" value="1"/>
</dbReference>
<keyword evidence="2" id="KW-0378">Hydrolase</keyword>
<keyword evidence="5" id="KW-1185">Reference proteome</keyword>
<dbReference type="CDD" id="cd00431">
    <property type="entry name" value="cysteine_hydrolases"/>
    <property type="match status" value="1"/>
</dbReference>
<dbReference type="PANTHER" id="PTHR43540">
    <property type="entry name" value="PEROXYUREIDOACRYLATE/UREIDOACRYLATE AMIDOHYDROLASE-RELATED"/>
    <property type="match status" value="1"/>
</dbReference>
<dbReference type="InterPro" id="IPR000868">
    <property type="entry name" value="Isochorismatase-like_dom"/>
</dbReference>
<dbReference type="InterPro" id="IPR050272">
    <property type="entry name" value="Isochorismatase-like_hydrls"/>
</dbReference>